<dbReference type="Proteomes" id="UP000823749">
    <property type="component" value="Chromosome 13"/>
</dbReference>
<feature type="region of interest" description="Disordered" evidence="10">
    <location>
        <begin position="103"/>
        <end position="134"/>
    </location>
</feature>
<evidence type="ECO:0000256" key="5">
    <source>
        <dbReference type="ARBA" id="ARBA00022664"/>
    </source>
</evidence>
<evidence type="ECO:0000256" key="7">
    <source>
        <dbReference type="ARBA" id="ARBA00023242"/>
    </source>
</evidence>
<comment type="similarity">
    <text evidence="3">Belongs to the snRNP core protein family.</text>
</comment>
<evidence type="ECO:0000256" key="6">
    <source>
        <dbReference type="ARBA" id="ARBA00023187"/>
    </source>
</evidence>
<dbReference type="PROSITE" id="PS52002">
    <property type="entry name" value="SM"/>
    <property type="match status" value="1"/>
</dbReference>
<dbReference type="GO" id="GO:0003723">
    <property type="term" value="F:RNA binding"/>
    <property type="evidence" value="ECO:0007669"/>
    <property type="project" value="InterPro"/>
</dbReference>
<dbReference type="Gene3D" id="2.30.30.100">
    <property type="match status" value="1"/>
</dbReference>
<evidence type="ECO:0000313" key="13">
    <source>
        <dbReference type="Proteomes" id="UP000823749"/>
    </source>
</evidence>
<comment type="subcellular location">
    <subcellularLocation>
        <location evidence="2">Cytoplasm</location>
        <location evidence="2">Cytosol</location>
    </subcellularLocation>
    <subcellularLocation>
        <location evidence="1">Nucleus</location>
    </subcellularLocation>
</comment>
<dbReference type="GO" id="GO:0030532">
    <property type="term" value="C:small nuclear ribonucleoprotein complex"/>
    <property type="evidence" value="ECO:0007669"/>
    <property type="project" value="InterPro"/>
</dbReference>
<comment type="caution">
    <text evidence="12">The sequence shown here is derived from an EMBL/GenBank/DDBJ whole genome shotgun (WGS) entry which is preliminary data.</text>
</comment>
<evidence type="ECO:0000256" key="10">
    <source>
        <dbReference type="SAM" id="MobiDB-lite"/>
    </source>
</evidence>
<proteinExistence type="inferred from homology"/>
<dbReference type="EMBL" id="JACTNZ010000013">
    <property type="protein sequence ID" value="KAG5514218.1"/>
    <property type="molecule type" value="Genomic_DNA"/>
</dbReference>
<gene>
    <name evidence="12" type="ORF">RHGRI_035576</name>
</gene>
<evidence type="ECO:0000256" key="3">
    <source>
        <dbReference type="ARBA" id="ARBA00008146"/>
    </source>
</evidence>
<evidence type="ECO:0000256" key="4">
    <source>
        <dbReference type="ARBA" id="ARBA00022490"/>
    </source>
</evidence>
<dbReference type="GO" id="GO:0006397">
    <property type="term" value="P:mRNA processing"/>
    <property type="evidence" value="ECO:0007669"/>
    <property type="project" value="UniProtKB-KW"/>
</dbReference>
<name>A0AAV6HK33_9ERIC</name>
<keyword evidence="4" id="KW-0963">Cytoplasm</keyword>
<accession>A0AAV6HK33</accession>
<feature type="compositionally biased region" description="Basic and acidic residues" evidence="10">
    <location>
        <begin position="298"/>
        <end position="314"/>
    </location>
</feature>
<dbReference type="SMART" id="SM00651">
    <property type="entry name" value="Sm"/>
    <property type="match status" value="1"/>
</dbReference>
<evidence type="ECO:0000256" key="8">
    <source>
        <dbReference type="ARBA" id="ARBA00023274"/>
    </source>
</evidence>
<feature type="compositionally biased region" description="Low complexity" evidence="10">
    <location>
        <begin position="222"/>
        <end position="232"/>
    </location>
</feature>
<feature type="region of interest" description="Disordered" evidence="10">
    <location>
        <begin position="298"/>
        <end position="321"/>
    </location>
</feature>
<dbReference type="CDD" id="cd01720">
    <property type="entry name" value="Sm_D2"/>
    <property type="match status" value="1"/>
</dbReference>
<dbReference type="FunFam" id="2.30.30.100:FF:000020">
    <property type="entry name" value="Small nuclear ribonucleoprotein Sm D2"/>
    <property type="match status" value="1"/>
</dbReference>
<evidence type="ECO:0000259" key="11">
    <source>
        <dbReference type="PROSITE" id="PS52002"/>
    </source>
</evidence>
<keyword evidence="13" id="KW-1185">Reference proteome</keyword>
<dbReference type="SUPFAM" id="SSF50182">
    <property type="entry name" value="Sm-like ribonucleoproteins"/>
    <property type="match status" value="1"/>
</dbReference>
<dbReference type="InterPro" id="IPR027248">
    <property type="entry name" value="Sm_D2"/>
</dbReference>
<feature type="domain" description="Sm" evidence="11">
    <location>
        <begin position="324"/>
        <end position="409"/>
    </location>
</feature>
<sequence length="409" mass="46130">MTDDRKIRFAKMKLVGVAQMWWYGLEGRIRRLELPPINTWQAMKAKLQEKYMPSHYHVKDCEQRGNSRPVSNLFEECMQRLDAINTRNRVAASSRLNIARLDTTTKPPRPKQASVGHAHQVTPKPKGVVKDTSSTKLMSKATDYVPNPAGVEEDQISKPENAPVVEVAKVATQESRVPCAFETNKPKQSAPESKNSMPLHEMENFMEMGAGEMKETSPESNMPSQMGMSSDSSSTVAKEFPVEQVNSNDHGKPKGPPTVDVIKKEVNVKLQEGNVTTREMGPTIDFVIPDKFKDPHVESKASFRPMEEDAPTKNEEEEFSTGPLSVLMMSVKNNTQVLINCRNNRKLLGRVRAFDRHCNMVLENVREMWTEVPKTGKGKKKAQPVNKDRFISKMFLRGDSVIIVLRNPK</sequence>
<evidence type="ECO:0000256" key="9">
    <source>
        <dbReference type="ARBA" id="ARBA00033125"/>
    </source>
</evidence>
<dbReference type="AlphaFoldDB" id="A0AAV6HK33"/>
<dbReference type="PANTHER" id="PTHR12777">
    <property type="entry name" value="SMALL NUCLEAR RIBONUCLEOPROTEIN SM D2"/>
    <property type="match status" value="1"/>
</dbReference>
<keyword evidence="6" id="KW-0508">mRNA splicing</keyword>
<dbReference type="InterPro" id="IPR047575">
    <property type="entry name" value="Sm"/>
</dbReference>
<keyword evidence="8" id="KW-0687">Ribonucleoprotein</keyword>
<organism evidence="12 13">
    <name type="scientific">Rhododendron griersonianum</name>
    <dbReference type="NCBI Taxonomy" id="479676"/>
    <lineage>
        <taxon>Eukaryota</taxon>
        <taxon>Viridiplantae</taxon>
        <taxon>Streptophyta</taxon>
        <taxon>Embryophyta</taxon>
        <taxon>Tracheophyta</taxon>
        <taxon>Spermatophyta</taxon>
        <taxon>Magnoliopsida</taxon>
        <taxon>eudicotyledons</taxon>
        <taxon>Gunneridae</taxon>
        <taxon>Pentapetalae</taxon>
        <taxon>asterids</taxon>
        <taxon>Ericales</taxon>
        <taxon>Ericaceae</taxon>
        <taxon>Ericoideae</taxon>
        <taxon>Rhodoreae</taxon>
        <taxon>Rhododendron</taxon>
    </lineage>
</organism>
<evidence type="ECO:0000256" key="2">
    <source>
        <dbReference type="ARBA" id="ARBA00004514"/>
    </source>
</evidence>
<dbReference type="GO" id="GO:0005829">
    <property type="term" value="C:cytosol"/>
    <property type="evidence" value="ECO:0007669"/>
    <property type="project" value="UniProtKB-SubCell"/>
</dbReference>
<dbReference type="InterPro" id="IPR001163">
    <property type="entry name" value="Sm_dom_euk/arc"/>
</dbReference>
<keyword evidence="7" id="KW-0539">Nucleus</keyword>
<keyword evidence="5" id="KW-0507">mRNA processing</keyword>
<dbReference type="InterPro" id="IPR010920">
    <property type="entry name" value="LSM_dom_sf"/>
</dbReference>
<evidence type="ECO:0000313" key="12">
    <source>
        <dbReference type="EMBL" id="KAG5514218.1"/>
    </source>
</evidence>
<dbReference type="GO" id="GO:0008380">
    <property type="term" value="P:RNA splicing"/>
    <property type="evidence" value="ECO:0007669"/>
    <property type="project" value="UniProtKB-KW"/>
</dbReference>
<protein>
    <recommendedName>
        <fullName evidence="9">snRNP core protein D2</fullName>
    </recommendedName>
</protein>
<feature type="region of interest" description="Disordered" evidence="10">
    <location>
        <begin position="213"/>
        <end position="232"/>
    </location>
</feature>
<reference evidence="12 13" key="1">
    <citation type="submission" date="2020-08" db="EMBL/GenBank/DDBJ databases">
        <title>Plant Genome Project.</title>
        <authorList>
            <person name="Zhang R.-G."/>
        </authorList>
    </citation>
    <scope>NUCLEOTIDE SEQUENCE [LARGE SCALE GENOMIC DNA]</scope>
    <source>
        <strain evidence="12">WSP0</strain>
        <tissue evidence="12">Leaf</tissue>
    </source>
</reference>
<evidence type="ECO:0000256" key="1">
    <source>
        <dbReference type="ARBA" id="ARBA00004123"/>
    </source>
</evidence>
<dbReference type="Pfam" id="PF01423">
    <property type="entry name" value="LSM"/>
    <property type="match status" value="1"/>
</dbReference>